<dbReference type="EMBL" id="CAJNJA010044597">
    <property type="protein sequence ID" value="CAE7803092.1"/>
    <property type="molecule type" value="Genomic_DNA"/>
</dbReference>
<protein>
    <recommendedName>
        <fullName evidence="3">Reverse transcriptase Ty1/copia-type domain-containing protein</fullName>
    </recommendedName>
</protein>
<dbReference type="Proteomes" id="UP000601435">
    <property type="component" value="Unassembled WGS sequence"/>
</dbReference>
<gene>
    <name evidence="1" type="ORF">SNEC2469_LOCUS23722</name>
</gene>
<organism evidence="1 2">
    <name type="scientific">Symbiodinium necroappetens</name>
    <dbReference type="NCBI Taxonomy" id="1628268"/>
    <lineage>
        <taxon>Eukaryota</taxon>
        <taxon>Sar</taxon>
        <taxon>Alveolata</taxon>
        <taxon>Dinophyceae</taxon>
        <taxon>Suessiales</taxon>
        <taxon>Symbiodiniaceae</taxon>
        <taxon>Symbiodinium</taxon>
    </lineage>
</organism>
<keyword evidence="2" id="KW-1185">Reference proteome</keyword>
<evidence type="ECO:0008006" key="3">
    <source>
        <dbReference type="Google" id="ProtNLM"/>
    </source>
</evidence>
<dbReference type="OrthoDB" id="432594at2759"/>
<dbReference type="AlphaFoldDB" id="A0A812YZE0"/>
<feature type="non-terminal residue" evidence="1">
    <location>
        <position position="1"/>
    </location>
</feature>
<evidence type="ECO:0000313" key="1">
    <source>
        <dbReference type="EMBL" id="CAE7803092.1"/>
    </source>
</evidence>
<sequence>DRLARWLEHAGENETVDASGDTDLSEVQGAWDRVHELREELKALTGVEVSTRVSEGDGADTVLQTRTVSLPEVLANWEVWEHPANKEISALVEEKRALIPVDWKQVQRWKESGKRVTTIPAKAVWTVKAPDGRHKCRIVACGNMAPSKDESRQDHKDAVFASSLDVTHLRCALAVATRRSYEIAITDIRTAFLNAELLPRERVKAEQAAAAAADGESVPIDEIVILLPPRCLIQRGLVGRNTLWQVAKAIYGLDTSPRDWSLSRDFTLRRLAVKFQGHRSTEADDDDGVAWRFWIGVVVLVVCCWEGLKLGIRLNHSRCRQSSERYLDDAIESPVRPPDDRPGPHVRVFSVEAQGRVLSVFILIVWSPLLSGRQAFGSAPAANRWHRTPRIQLFHPGYAREEIGQVEFTGRRRTLVYYTATNRYEIVDDDFTDPVGTAAAMPAGGAEILQGT</sequence>
<feature type="non-terminal residue" evidence="1">
    <location>
        <position position="452"/>
    </location>
</feature>
<comment type="caution">
    <text evidence="1">The sequence shown here is derived from an EMBL/GenBank/DDBJ whole genome shotgun (WGS) entry which is preliminary data.</text>
</comment>
<reference evidence="1" key="1">
    <citation type="submission" date="2021-02" db="EMBL/GenBank/DDBJ databases">
        <authorList>
            <person name="Dougan E. K."/>
            <person name="Rhodes N."/>
            <person name="Thang M."/>
            <person name="Chan C."/>
        </authorList>
    </citation>
    <scope>NUCLEOTIDE SEQUENCE</scope>
</reference>
<name>A0A812YZE0_9DINO</name>
<accession>A0A812YZE0</accession>
<evidence type="ECO:0000313" key="2">
    <source>
        <dbReference type="Proteomes" id="UP000601435"/>
    </source>
</evidence>
<proteinExistence type="predicted"/>